<organism evidence="1 2">
    <name type="scientific">Geodia barretti</name>
    <name type="common">Barrett's horny sponge</name>
    <dbReference type="NCBI Taxonomy" id="519541"/>
    <lineage>
        <taxon>Eukaryota</taxon>
        <taxon>Metazoa</taxon>
        <taxon>Porifera</taxon>
        <taxon>Demospongiae</taxon>
        <taxon>Heteroscleromorpha</taxon>
        <taxon>Tetractinellida</taxon>
        <taxon>Astrophorina</taxon>
        <taxon>Geodiidae</taxon>
        <taxon>Geodia</taxon>
    </lineage>
</organism>
<comment type="caution">
    <text evidence="1">The sequence shown here is derived from an EMBL/GenBank/DDBJ whole genome shotgun (WGS) entry which is preliminary data.</text>
</comment>
<accession>A0AA35T944</accession>
<evidence type="ECO:0000313" key="1">
    <source>
        <dbReference type="EMBL" id="CAI8043547.1"/>
    </source>
</evidence>
<keyword evidence="2" id="KW-1185">Reference proteome</keyword>
<reference evidence="1" key="1">
    <citation type="submission" date="2023-03" db="EMBL/GenBank/DDBJ databases">
        <authorList>
            <person name="Steffen K."/>
            <person name="Cardenas P."/>
        </authorList>
    </citation>
    <scope>NUCLEOTIDE SEQUENCE</scope>
</reference>
<protein>
    <submittedName>
        <fullName evidence="1">Uncharacterized protein</fullName>
    </submittedName>
</protein>
<sequence>MPLTLCMRYSPTIPSRTPIVRNIKTAHHANDYGCCLTDIIKFCYYNYRLSLLSPRIEEWFHSRGH</sequence>
<evidence type="ECO:0000313" key="2">
    <source>
        <dbReference type="Proteomes" id="UP001174909"/>
    </source>
</evidence>
<dbReference type="AlphaFoldDB" id="A0AA35T944"/>
<dbReference type="Proteomes" id="UP001174909">
    <property type="component" value="Unassembled WGS sequence"/>
</dbReference>
<dbReference type="EMBL" id="CASHTH010003335">
    <property type="protein sequence ID" value="CAI8043547.1"/>
    <property type="molecule type" value="Genomic_DNA"/>
</dbReference>
<name>A0AA35T944_GEOBA</name>
<proteinExistence type="predicted"/>
<gene>
    <name evidence="1" type="ORF">GBAR_LOCUS24153</name>
</gene>